<protein>
    <submittedName>
        <fullName evidence="13">High affinity potassium transporter</fullName>
    </submittedName>
</protein>
<dbReference type="Proteomes" id="UP000002037">
    <property type="component" value="Unassembled WGS sequence"/>
</dbReference>
<keyword evidence="5" id="KW-0630">Potassium</keyword>
<feature type="compositionally biased region" description="Polar residues" evidence="9">
    <location>
        <begin position="1"/>
        <end position="17"/>
    </location>
</feature>
<evidence type="ECO:0000256" key="2">
    <source>
        <dbReference type="ARBA" id="ARBA00022448"/>
    </source>
</evidence>
<evidence type="ECO:0000256" key="8">
    <source>
        <dbReference type="ARBA" id="ARBA00023136"/>
    </source>
</evidence>
<keyword evidence="7" id="KW-0406">Ion transport</keyword>
<feature type="transmembrane region" description="Helical" evidence="10">
    <location>
        <begin position="88"/>
        <end position="112"/>
    </location>
</feature>
<dbReference type="STRING" id="294747.C5MDC7"/>
<organism evidence="13 14">
    <name type="scientific">Candida tropicalis (strain ATCC MYA-3404 / T1)</name>
    <name type="common">Yeast</name>
    <dbReference type="NCBI Taxonomy" id="294747"/>
    <lineage>
        <taxon>Eukaryota</taxon>
        <taxon>Fungi</taxon>
        <taxon>Dikarya</taxon>
        <taxon>Ascomycota</taxon>
        <taxon>Saccharomycotina</taxon>
        <taxon>Pichiomycetes</taxon>
        <taxon>Debaryomycetaceae</taxon>
        <taxon>Candida/Lodderomyces clade</taxon>
        <taxon>Candida</taxon>
    </lineage>
</organism>
<feature type="transmembrane region" description="Helical" evidence="10">
    <location>
        <begin position="520"/>
        <end position="540"/>
    </location>
</feature>
<feature type="domain" description="K+ potassium transporter C-terminal" evidence="12">
    <location>
        <begin position="645"/>
        <end position="765"/>
    </location>
</feature>
<keyword evidence="3" id="KW-0633">Potassium transport</keyword>
<feature type="transmembrane region" description="Helical" evidence="10">
    <location>
        <begin position="409"/>
        <end position="440"/>
    </location>
</feature>
<feature type="transmembrane region" description="Helical" evidence="10">
    <location>
        <begin position="293"/>
        <end position="313"/>
    </location>
</feature>
<dbReference type="GO" id="GO:0016020">
    <property type="term" value="C:membrane"/>
    <property type="evidence" value="ECO:0007669"/>
    <property type="project" value="UniProtKB-SubCell"/>
</dbReference>
<keyword evidence="14" id="KW-1185">Reference proteome</keyword>
<evidence type="ECO:0000256" key="5">
    <source>
        <dbReference type="ARBA" id="ARBA00022958"/>
    </source>
</evidence>
<dbReference type="KEGG" id="ctp:CTRG_04228"/>
<dbReference type="GeneID" id="8299498"/>
<evidence type="ECO:0000256" key="3">
    <source>
        <dbReference type="ARBA" id="ARBA00022538"/>
    </source>
</evidence>
<name>C5MDC7_CANTT</name>
<evidence type="ECO:0000256" key="4">
    <source>
        <dbReference type="ARBA" id="ARBA00022692"/>
    </source>
</evidence>
<dbReference type="PANTHER" id="PTHR30540:SF83">
    <property type="entry name" value="K+ POTASSIUM TRANSPORTER"/>
    <property type="match status" value="1"/>
</dbReference>
<comment type="subcellular location">
    <subcellularLocation>
        <location evidence="1">Membrane</location>
        <topology evidence="1">Multi-pass membrane protein</topology>
    </subcellularLocation>
</comment>
<dbReference type="NCBIfam" id="TIGR00794">
    <property type="entry name" value="kup"/>
    <property type="match status" value="1"/>
</dbReference>
<dbReference type="GO" id="GO:0015079">
    <property type="term" value="F:potassium ion transmembrane transporter activity"/>
    <property type="evidence" value="ECO:0007669"/>
    <property type="project" value="InterPro"/>
</dbReference>
<gene>
    <name evidence="13" type="ORF">CTRG_04228</name>
</gene>
<keyword evidence="4 10" id="KW-0812">Transmembrane</keyword>
<dbReference type="AlphaFoldDB" id="C5MDC7"/>
<feature type="transmembrane region" description="Helical" evidence="10">
    <location>
        <begin position="461"/>
        <end position="481"/>
    </location>
</feature>
<evidence type="ECO:0000259" key="11">
    <source>
        <dbReference type="Pfam" id="PF02705"/>
    </source>
</evidence>
<evidence type="ECO:0000313" key="13">
    <source>
        <dbReference type="EMBL" id="EER32557.1"/>
    </source>
</evidence>
<accession>C5MDC7</accession>
<evidence type="ECO:0000256" key="7">
    <source>
        <dbReference type="ARBA" id="ARBA00023065"/>
    </source>
</evidence>
<feature type="transmembrane region" description="Helical" evidence="10">
    <location>
        <begin position="493"/>
        <end position="513"/>
    </location>
</feature>
<feature type="transmembrane region" description="Helical" evidence="10">
    <location>
        <begin position="219"/>
        <end position="239"/>
    </location>
</feature>
<dbReference type="Pfam" id="PF22776">
    <property type="entry name" value="K_trans_C"/>
    <property type="match status" value="1"/>
</dbReference>
<evidence type="ECO:0000256" key="1">
    <source>
        <dbReference type="ARBA" id="ARBA00004141"/>
    </source>
</evidence>
<dbReference type="HOGENOM" id="CLU_008142_4_0_1"/>
<dbReference type="InterPro" id="IPR053951">
    <property type="entry name" value="K_trans_N"/>
</dbReference>
<keyword evidence="6 10" id="KW-1133">Transmembrane helix</keyword>
<evidence type="ECO:0000256" key="6">
    <source>
        <dbReference type="ARBA" id="ARBA00022989"/>
    </source>
</evidence>
<dbReference type="eggNOG" id="ENOG502QPSA">
    <property type="taxonomic scope" value="Eukaryota"/>
</dbReference>
<feature type="transmembrane region" description="Helical" evidence="10">
    <location>
        <begin position="546"/>
        <end position="567"/>
    </location>
</feature>
<dbReference type="PANTHER" id="PTHR30540">
    <property type="entry name" value="OSMOTIC STRESS POTASSIUM TRANSPORTER"/>
    <property type="match status" value="1"/>
</dbReference>
<feature type="compositionally biased region" description="Acidic residues" evidence="9">
    <location>
        <begin position="59"/>
        <end position="69"/>
    </location>
</feature>
<dbReference type="RefSeq" id="XP_002549931.1">
    <property type="nucleotide sequence ID" value="XM_002549885.1"/>
</dbReference>
<feature type="transmembrane region" description="Helical" evidence="10">
    <location>
        <begin position="132"/>
        <end position="154"/>
    </location>
</feature>
<keyword evidence="8 10" id="KW-0472">Membrane</keyword>
<keyword evidence="2" id="KW-0813">Transport</keyword>
<feature type="transmembrane region" description="Helical" evidence="10">
    <location>
        <begin position="366"/>
        <end position="389"/>
    </location>
</feature>
<dbReference type="InterPro" id="IPR003855">
    <property type="entry name" value="K+_transporter"/>
</dbReference>
<dbReference type="Pfam" id="PF02705">
    <property type="entry name" value="K_trans"/>
    <property type="match status" value="1"/>
</dbReference>
<sequence length="815" mass="91620">MQQISSPSRKSFDNVNESNHKSIDGQVDNQYYIDINEEQEHQNENNLFSIYNDADEGDEVDEASVDDESSIGKDEYEESHNKQSWKTILLLSFSSLGSIYGDLGTSPLYVLNSINYSQYPPNKDDIYGAVSIIFYVFTFIVIFKYVLIVLFVGVNCNHGGQVAIFTKIARHLGIGPKGVTLPGAAEKSDLQLLTRQDTTTSSIKSMQTRVEQIKQHPRLLSFVQYFILGGCFLGSSLVRSDGLLTPTTSVLSAIGGIQVAIPSFKYVLEISEVILIVLFVAQQFGASKISFTFAPIIFLWMIGLLLCGIYNIAKHHPGIFAALSPYYAIKLLKSGSIDVFAGVMLSITGTEALFSDVSLVGRLPIQLTMCCFIYPSLMLCYLGQAAYLVKHPDAYTNPFFLSLPGGNGIYWTMFVLATLATIIASQALILSVFSISSQLINLDCFPKLRIIYLSSHQKGEVYIPVMNWLLMIGVVCTTAGFKTSDNVTAAYGLGISMDFLVTSSLIIICMFYVYNTNIIWPLLFLLIFVPLEICMVVANMKKVPHGAWFPIMMAGIFFTFLCTWRWARNKKLDQEFAQRIKIGDLFPYFSARSITVNLNPLHVNSGESDVIGSSIYTKDDVITKFGTLPLARHQGLGFLYVDSILTNSPNTLPHLYKKLVTSFVSLPSEFVFVGIRVLSIPYVDSDERVLLAPMKISGHYKCVLRFGFMEHVEIDNELGLSIMSRLPSLSMKTPEQLSNYPVIHFLENDLIRCHEYRSNKRGYWKSFRYFIRKVVINYIYSPIYSLTQEYGQFINTETEKEERENKIYLGGIARI</sequence>
<reference evidence="13 14" key="1">
    <citation type="journal article" date="2009" name="Nature">
        <title>Evolution of pathogenicity and sexual reproduction in eight Candida genomes.</title>
        <authorList>
            <person name="Butler G."/>
            <person name="Rasmussen M.D."/>
            <person name="Lin M.F."/>
            <person name="Santos M.A."/>
            <person name="Sakthikumar S."/>
            <person name="Munro C.A."/>
            <person name="Rheinbay E."/>
            <person name="Grabherr M."/>
            <person name="Forche A."/>
            <person name="Reedy J.L."/>
            <person name="Agrafioti I."/>
            <person name="Arnaud M.B."/>
            <person name="Bates S."/>
            <person name="Brown A.J."/>
            <person name="Brunke S."/>
            <person name="Costanzo M.C."/>
            <person name="Fitzpatrick D.A."/>
            <person name="de Groot P.W."/>
            <person name="Harris D."/>
            <person name="Hoyer L.L."/>
            <person name="Hube B."/>
            <person name="Klis F.M."/>
            <person name="Kodira C."/>
            <person name="Lennard N."/>
            <person name="Logue M.E."/>
            <person name="Martin R."/>
            <person name="Neiman A.M."/>
            <person name="Nikolaou E."/>
            <person name="Quail M.A."/>
            <person name="Quinn J."/>
            <person name="Santos M.C."/>
            <person name="Schmitzberger F.F."/>
            <person name="Sherlock G."/>
            <person name="Shah P."/>
            <person name="Silverstein K.A."/>
            <person name="Skrzypek M.S."/>
            <person name="Soll D."/>
            <person name="Staggs R."/>
            <person name="Stansfield I."/>
            <person name="Stumpf M.P."/>
            <person name="Sudbery P.E."/>
            <person name="Srikantha T."/>
            <person name="Zeng Q."/>
            <person name="Berman J."/>
            <person name="Berriman M."/>
            <person name="Heitman J."/>
            <person name="Gow N.A."/>
            <person name="Lorenz M.C."/>
            <person name="Birren B.W."/>
            <person name="Kellis M."/>
            <person name="Cuomo C.A."/>
        </authorList>
    </citation>
    <scope>NUCLEOTIDE SEQUENCE [LARGE SCALE GENOMIC DNA]</scope>
    <source>
        <strain evidence="14">ATCC MYA-3404 / T1</strain>
    </source>
</reference>
<dbReference type="EMBL" id="GG692399">
    <property type="protein sequence ID" value="EER32557.1"/>
    <property type="molecule type" value="Genomic_DNA"/>
</dbReference>
<dbReference type="OrthoDB" id="504708at2759"/>
<feature type="domain" description="K+ potassium transporter integral membrane" evidence="11">
    <location>
        <begin position="92"/>
        <end position="585"/>
    </location>
</feature>
<dbReference type="InterPro" id="IPR053952">
    <property type="entry name" value="K_trans_C"/>
</dbReference>
<feature type="region of interest" description="Disordered" evidence="9">
    <location>
        <begin position="1"/>
        <end position="38"/>
    </location>
</feature>
<evidence type="ECO:0000259" key="12">
    <source>
        <dbReference type="Pfam" id="PF22776"/>
    </source>
</evidence>
<evidence type="ECO:0000313" key="14">
    <source>
        <dbReference type="Proteomes" id="UP000002037"/>
    </source>
</evidence>
<feature type="region of interest" description="Disordered" evidence="9">
    <location>
        <begin position="59"/>
        <end position="78"/>
    </location>
</feature>
<proteinExistence type="predicted"/>
<dbReference type="VEuPathDB" id="FungiDB:CTRG_04228"/>
<evidence type="ECO:0000256" key="10">
    <source>
        <dbReference type="SAM" id="Phobius"/>
    </source>
</evidence>
<evidence type="ECO:0000256" key="9">
    <source>
        <dbReference type="SAM" id="MobiDB-lite"/>
    </source>
</evidence>